<reference evidence="1" key="1">
    <citation type="submission" date="2024-07" db="EMBL/GenBank/DDBJ databases">
        <title>Metagenome and Metagenome-Assembled Genomes of Archaea from a hot spring from the geothermal field of Los Azufres, Mexico.</title>
        <authorList>
            <person name="Marin-Paredes R."/>
            <person name="Martinez-Romero E."/>
            <person name="Servin-Garciduenas L.E."/>
        </authorList>
    </citation>
    <scope>NUCLEOTIDE SEQUENCE</scope>
</reference>
<organism evidence="1 2">
    <name type="scientific">Thermoproteus sp. AZ2</name>
    <dbReference type="NCBI Taxonomy" id="1609232"/>
    <lineage>
        <taxon>Archaea</taxon>
        <taxon>Thermoproteota</taxon>
        <taxon>Thermoprotei</taxon>
        <taxon>Thermoproteales</taxon>
        <taxon>Thermoproteaceae</taxon>
        <taxon>Thermoproteus</taxon>
    </lineage>
</organism>
<dbReference type="EMBL" id="JZWT02000011">
    <property type="protein sequence ID" value="MFB6490586.1"/>
    <property type="molecule type" value="Genomic_DNA"/>
</dbReference>
<accession>A0ACC6V0Y1</accession>
<dbReference type="Proteomes" id="UP000033636">
    <property type="component" value="Unassembled WGS sequence"/>
</dbReference>
<gene>
    <name evidence="1" type="ORF">TU35_004965</name>
</gene>
<evidence type="ECO:0000313" key="1">
    <source>
        <dbReference type="EMBL" id="MFB6490586.1"/>
    </source>
</evidence>
<protein>
    <submittedName>
        <fullName evidence="1">CBS domain-containing protein</fullName>
    </submittedName>
</protein>
<sequence length="137" mass="14797">MRVKDLIKKEVLTIESTATLMDAAEKMARLNVGLLVVVDKRGEPVGVISERDIVKAVADRLPLVAEVGELAAKNIITIDADADVHQAAKMMRENWVRHLAVVEGGRIIGVISVRDLLADEAIAAMAESLKPKEPPKG</sequence>
<proteinExistence type="predicted"/>
<name>A0ACC6V0Y1_9CREN</name>
<evidence type="ECO:0000313" key="2">
    <source>
        <dbReference type="Proteomes" id="UP000033636"/>
    </source>
</evidence>
<comment type="caution">
    <text evidence="1">The sequence shown here is derived from an EMBL/GenBank/DDBJ whole genome shotgun (WGS) entry which is preliminary data.</text>
</comment>